<evidence type="ECO:0000313" key="2">
    <source>
        <dbReference type="EMBL" id="BFM44094.1"/>
    </source>
</evidence>
<dbReference type="InterPro" id="IPR018691">
    <property type="entry name" value="DUF2188"/>
</dbReference>
<gene>
    <name evidence="2" type="ORF">CFS9_27350</name>
</gene>
<evidence type="ECO:0008006" key="3">
    <source>
        <dbReference type="Google" id="ProtNLM"/>
    </source>
</evidence>
<reference evidence="2" key="1">
    <citation type="submission" date="2024-05" db="EMBL/GenBank/DDBJ databases">
        <title>Whole-Genome Sequence of CFS9, a Potential Fish Probiotic Isolated from the Body Surface of Silurus asotus.</title>
        <authorList>
            <person name="Kojima M."/>
            <person name="Tobioka K."/>
            <person name="Yokota K."/>
            <person name="Nakatani H."/>
            <person name="Hori K."/>
            <person name="Tamaru Y."/>
            <person name="Okazaki F."/>
        </authorList>
    </citation>
    <scope>NUCLEOTIDE SEQUENCE</scope>
    <source>
        <strain evidence="2">CFS9</strain>
    </source>
</reference>
<evidence type="ECO:0000256" key="1">
    <source>
        <dbReference type="SAM" id="MobiDB-lite"/>
    </source>
</evidence>
<dbReference type="Pfam" id="PF09954">
    <property type="entry name" value="DUF2188"/>
    <property type="match status" value="1"/>
</dbReference>
<accession>A0AAT9H3P8</accession>
<dbReference type="RefSeq" id="WP_369615238.1">
    <property type="nucleotide sequence ID" value="NZ_AP031573.1"/>
</dbReference>
<name>A0AAT9H3P8_9FLAO</name>
<proteinExistence type="predicted"/>
<protein>
    <recommendedName>
        <fullName evidence="3">DUF2188 domain-containing protein</fullName>
    </recommendedName>
</protein>
<organism evidence="2">
    <name type="scientific">Flavobacterium sp. CFS9</name>
    <dbReference type="NCBI Taxonomy" id="3143118"/>
    <lineage>
        <taxon>Bacteria</taxon>
        <taxon>Pseudomonadati</taxon>
        <taxon>Bacteroidota</taxon>
        <taxon>Flavobacteriia</taxon>
        <taxon>Flavobacteriales</taxon>
        <taxon>Flavobacteriaceae</taxon>
        <taxon>Flavobacterium</taxon>
    </lineage>
</organism>
<dbReference type="EMBL" id="AP031573">
    <property type="protein sequence ID" value="BFM44094.1"/>
    <property type="molecule type" value="Genomic_DNA"/>
</dbReference>
<sequence length="48" mass="5323">MPNYQVTRKKGQEGWNVRKANGQRASAITSTQKEDEKLAKQFLANSGG</sequence>
<feature type="region of interest" description="Disordered" evidence="1">
    <location>
        <begin position="1"/>
        <end position="34"/>
    </location>
</feature>
<dbReference type="AlphaFoldDB" id="A0AAT9H3P8"/>